<accession>A0ABS5K406</accession>
<reference evidence="1" key="1">
    <citation type="submission" date="2021-04" db="EMBL/GenBank/DDBJ databases">
        <title>Draft genome sequence of StrPh-CL8, a phytoplasma strain causing strawberry phyllody in Chile.</title>
        <authorList>
            <person name="Cui W."/>
            <person name="Zamorano A."/>
            <person name="Fiore N."/>
        </authorList>
    </citation>
    <scope>NUCLEOTIDE SEQUENCE [LARGE SCALE GENOMIC DNA]</scope>
    <source>
        <strain evidence="1">StrPh-Cl</strain>
    </source>
</reference>
<sequence>MALEQSINPRPYNNFEKALFQICKQKSYITIDGRRKRRLGYRVVHQKLKEVVFNINTKTVLKLMHKF</sequence>
<name>A0ABS5K406_9MOLU</name>
<proteinExistence type="predicted"/>
<keyword evidence="2" id="KW-1185">Reference proteome</keyword>
<dbReference type="Proteomes" id="UP000811481">
    <property type="component" value="Unassembled WGS sequence"/>
</dbReference>
<organism evidence="1 2">
    <name type="scientific">'Fragaria x ananassa' phyllody phytoplasma</name>
    <dbReference type="NCBI Taxonomy" id="2358428"/>
    <lineage>
        <taxon>Bacteria</taxon>
        <taxon>Bacillati</taxon>
        <taxon>Mycoplasmatota</taxon>
        <taxon>Mollicutes</taxon>
        <taxon>Acholeplasmatales</taxon>
        <taxon>Acholeplasmataceae</taxon>
        <taxon>Candidatus Phytoplasma</taxon>
        <taxon>16SrXIII (Mexican periwinkle virescence group)</taxon>
    </lineage>
</organism>
<dbReference type="EMBL" id="JAGVRH010000030">
    <property type="protein sequence ID" value="MBS2126642.1"/>
    <property type="molecule type" value="Genomic_DNA"/>
</dbReference>
<protein>
    <submittedName>
        <fullName evidence="1">Uncharacterized protein</fullName>
    </submittedName>
</protein>
<gene>
    <name evidence="1" type="ORF">J8J04_03045</name>
</gene>
<dbReference type="RefSeq" id="WP_212332254.1">
    <property type="nucleotide sequence ID" value="NZ_JAGVRH010000030.1"/>
</dbReference>
<evidence type="ECO:0000313" key="1">
    <source>
        <dbReference type="EMBL" id="MBS2126642.1"/>
    </source>
</evidence>
<evidence type="ECO:0000313" key="2">
    <source>
        <dbReference type="Proteomes" id="UP000811481"/>
    </source>
</evidence>
<comment type="caution">
    <text evidence="1">The sequence shown here is derived from an EMBL/GenBank/DDBJ whole genome shotgun (WGS) entry which is preliminary data.</text>
</comment>